<keyword evidence="3" id="KW-0378">Hydrolase</keyword>
<dbReference type="InterPro" id="IPR001466">
    <property type="entry name" value="Beta-lactam-related"/>
</dbReference>
<dbReference type="PANTHER" id="PTHR43283:SF14">
    <property type="entry name" value="BLL8153 PROTEIN"/>
    <property type="match status" value="1"/>
</dbReference>
<dbReference type="EMBL" id="QYRN01000005">
    <property type="protein sequence ID" value="RIY01089.1"/>
    <property type="molecule type" value="Genomic_DNA"/>
</dbReference>
<protein>
    <submittedName>
        <fullName evidence="3">Class C beta-lactamase-related serine hydrolase</fullName>
    </submittedName>
</protein>
<dbReference type="GO" id="GO:0016787">
    <property type="term" value="F:hydrolase activity"/>
    <property type="evidence" value="ECO:0007669"/>
    <property type="project" value="UniProtKB-KW"/>
</dbReference>
<dbReference type="Gene3D" id="3.40.710.10">
    <property type="entry name" value="DD-peptidase/beta-lactamase superfamily"/>
    <property type="match status" value="1"/>
</dbReference>
<evidence type="ECO:0000313" key="3">
    <source>
        <dbReference type="EMBL" id="RIY01089.1"/>
    </source>
</evidence>
<feature type="domain" description="Beta-lactamase-related" evidence="2">
    <location>
        <begin position="118"/>
        <end position="402"/>
    </location>
</feature>
<accession>A0A3A1WLH4</accession>
<evidence type="ECO:0000259" key="2">
    <source>
        <dbReference type="Pfam" id="PF00144"/>
    </source>
</evidence>
<dbReference type="Pfam" id="PF00144">
    <property type="entry name" value="Beta-lactamase"/>
    <property type="match status" value="1"/>
</dbReference>
<keyword evidence="1" id="KW-0732">Signal</keyword>
<proteinExistence type="predicted"/>
<sequence>MRKRIVGTAGARARSGTGIACALAGLVLVAAPSRAADYPHAQEPIGTVTQVYEGKLLPDQAVSTFRNIDRLFPTRTIAAGGTVRALPAAETPLGEVVFTEGDKTYDLFDVMALDSFTAMIVLKDGKVAFETYQRGNTPDTRWMSMSVAKSITSTLAAIAIKEGKLSGLDAPVTDHVPALKGSAYEGVTLRDVLTMTSGVRWNETYTDPASDRRALLKAQVSQEPGSAMKLMASLPRAAEPGTANNYSTGETQVLGEVVRGAVGKPLAEYLSEKIWVPYGMEADANWWLDSPDGHEIGGSGISATLRDYARFGQFFLENGTIDGASILPDGWVREAAGPTALEDGSKLDYGYMWWTGWTEPSIADGAFAAIGIQGQNIYINPKRDVVIVTFGAQPKPVGKEPVDPLVFFDAVAAALD</sequence>
<organism evidence="3 4">
    <name type="scientific">Aureimonas flava</name>
    <dbReference type="NCBI Taxonomy" id="2320271"/>
    <lineage>
        <taxon>Bacteria</taxon>
        <taxon>Pseudomonadati</taxon>
        <taxon>Pseudomonadota</taxon>
        <taxon>Alphaproteobacteria</taxon>
        <taxon>Hyphomicrobiales</taxon>
        <taxon>Aurantimonadaceae</taxon>
        <taxon>Aureimonas</taxon>
    </lineage>
</organism>
<comment type="caution">
    <text evidence="3">The sequence shown here is derived from an EMBL/GenBank/DDBJ whole genome shotgun (WGS) entry which is preliminary data.</text>
</comment>
<feature type="signal peptide" evidence="1">
    <location>
        <begin position="1"/>
        <end position="35"/>
    </location>
</feature>
<evidence type="ECO:0000256" key="1">
    <source>
        <dbReference type="SAM" id="SignalP"/>
    </source>
</evidence>
<dbReference type="PANTHER" id="PTHR43283">
    <property type="entry name" value="BETA-LACTAMASE-RELATED"/>
    <property type="match status" value="1"/>
</dbReference>
<name>A0A3A1WLH4_9HYPH</name>
<dbReference type="Proteomes" id="UP000265750">
    <property type="component" value="Unassembled WGS sequence"/>
</dbReference>
<keyword evidence="4" id="KW-1185">Reference proteome</keyword>
<evidence type="ECO:0000313" key="4">
    <source>
        <dbReference type="Proteomes" id="UP000265750"/>
    </source>
</evidence>
<dbReference type="InterPro" id="IPR050789">
    <property type="entry name" value="Diverse_Enzym_Activities"/>
</dbReference>
<dbReference type="SUPFAM" id="SSF56601">
    <property type="entry name" value="beta-lactamase/transpeptidase-like"/>
    <property type="match status" value="1"/>
</dbReference>
<feature type="chain" id="PRO_5017484621" evidence="1">
    <location>
        <begin position="36"/>
        <end position="416"/>
    </location>
</feature>
<gene>
    <name evidence="3" type="ORF">D3218_11155</name>
</gene>
<dbReference type="InterPro" id="IPR012338">
    <property type="entry name" value="Beta-lactam/transpept-like"/>
</dbReference>
<dbReference type="AlphaFoldDB" id="A0A3A1WLH4"/>
<dbReference type="OrthoDB" id="9814204at2"/>
<reference evidence="4" key="1">
    <citation type="submission" date="2018-09" db="EMBL/GenBank/DDBJ databases">
        <authorList>
            <person name="Tuo L."/>
        </authorList>
    </citation>
    <scope>NUCLEOTIDE SEQUENCE [LARGE SCALE GENOMIC DNA]</scope>
    <source>
        <strain evidence="4">M2BS4Y-1</strain>
    </source>
</reference>